<dbReference type="InterPro" id="IPR004179">
    <property type="entry name" value="Sec63-dom"/>
</dbReference>
<evidence type="ECO:0000256" key="4">
    <source>
        <dbReference type="ARBA" id="ARBA00022664"/>
    </source>
</evidence>
<dbReference type="Gene3D" id="1.10.10.10">
    <property type="entry name" value="Winged helix-like DNA-binding domain superfamily/Winged helix DNA-binding domain"/>
    <property type="match status" value="2"/>
</dbReference>
<dbReference type="Pfam" id="PF23445">
    <property type="entry name" value="WHD_SNRNP200"/>
    <property type="match status" value="2"/>
</dbReference>
<dbReference type="Pfam" id="PF02889">
    <property type="entry name" value="Sec63"/>
    <property type="match status" value="2"/>
</dbReference>
<feature type="domain" description="Helicase C-terminal" evidence="18">
    <location>
        <begin position="686"/>
        <end position="919"/>
    </location>
</feature>
<keyword evidence="8" id="KW-0378">Hydrolase</keyword>
<dbReference type="SUPFAM" id="SSF158702">
    <property type="entry name" value="Sec63 N-terminal domain-like"/>
    <property type="match status" value="2"/>
</dbReference>
<feature type="region of interest" description="Disordered" evidence="16">
    <location>
        <begin position="45"/>
        <end position="88"/>
    </location>
</feature>
<dbReference type="GO" id="GO:0003678">
    <property type="term" value="F:DNA helicase activity"/>
    <property type="evidence" value="ECO:0007669"/>
    <property type="project" value="TreeGrafter"/>
</dbReference>
<dbReference type="PROSITE" id="PS51194">
    <property type="entry name" value="HELICASE_CTER"/>
    <property type="match status" value="1"/>
</dbReference>
<keyword evidence="12" id="KW-0539">Nucleus</keyword>
<evidence type="ECO:0000259" key="18">
    <source>
        <dbReference type="PROSITE" id="PS51194"/>
    </source>
</evidence>
<dbReference type="CDD" id="cd18795">
    <property type="entry name" value="SF2_C_Ski2"/>
    <property type="match status" value="2"/>
</dbReference>
<evidence type="ECO:0000256" key="7">
    <source>
        <dbReference type="ARBA" id="ARBA00022741"/>
    </source>
</evidence>
<dbReference type="SMART" id="SM00973">
    <property type="entry name" value="Sec63"/>
    <property type="match status" value="2"/>
</dbReference>
<feature type="domain" description="Helicase ATP-binding" evidence="17">
    <location>
        <begin position="492"/>
        <end position="675"/>
    </location>
</feature>
<keyword evidence="10" id="KW-0067">ATP-binding</keyword>
<proteinExistence type="inferred from homology"/>
<evidence type="ECO:0000256" key="8">
    <source>
        <dbReference type="ARBA" id="ARBA00022801"/>
    </source>
</evidence>
<dbReference type="FunFam" id="1.10.3380.10:FF:000001">
    <property type="entry name" value="U5 small nuclear ribonucleoprotein helicase"/>
    <property type="match status" value="1"/>
</dbReference>
<feature type="compositionally biased region" description="Basic and acidic residues" evidence="16">
    <location>
        <begin position="48"/>
        <end position="57"/>
    </location>
</feature>
<keyword evidence="9 19" id="KW-0347">Helicase</keyword>
<dbReference type="GO" id="GO:0005681">
    <property type="term" value="C:spliceosomal complex"/>
    <property type="evidence" value="ECO:0007669"/>
    <property type="project" value="UniProtKB-KW"/>
</dbReference>
<dbReference type="FunFam" id="3.40.50.300:FF:003287">
    <property type="entry name" value="U5 small nuclear ribonucleoprotein 200 kDa helicase"/>
    <property type="match status" value="1"/>
</dbReference>
<dbReference type="FunFam" id="1.10.10.10:FF:000024">
    <property type="entry name" value="U5 small nuclear ribonucleoprotein helicase"/>
    <property type="match status" value="1"/>
</dbReference>
<evidence type="ECO:0000256" key="12">
    <source>
        <dbReference type="ARBA" id="ARBA00023242"/>
    </source>
</evidence>
<dbReference type="InterPro" id="IPR027417">
    <property type="entry name" value="P-loop_NTPase"/>
</dbReference>
<keyword evidence="7" id="KW-0547">Nucleotide-binding</keyword>
<feature type="domain" description="Helicase ATP-binding" evidence="17">
    <location>
        <begin position="1339"/>
        <end position="1525"/>
    </location>
</feature>
<comment type="catalytic activity">
    <reaction evidence="14">
        <text>ATP + H2O = ADP + phosphate + H(+)</text>
        <dbReference type="Rhea" id="RHEA:13065"/>
        <dbReference type="ChEBI" id="CHEBI:15377"/>
        <dbReference type="ChEBI" id="CHEBI:15378"/>
        <dbReference type="ChEBI" id="CHEBI:30616"/>
        <dbReference type="ChEBI" id="CHEBI:43474"/>
        <dbReference type="ChEBI" id="CHEBI:456216"/>
        <dbReference type="EC" id="3.6.4.13"/>
    </reaction>
</comment>
<accession>A0A164PQS1</accession>
<feature type="region of interest" description="Disordered" evidence="16">
    <location>
        <begin position="202"/>
        <end position="228"/>
    </location>
</feature>
<dbReference type="GO" id="GO:0008380">
    <property type="term" value="P:RNA splicing"/>
    <property type="evidence" value="ECO:0007669"/>
    <property type="project" value="UniProtKB-KW"/>
</dbReference>
<dbReference type="Gene3D" id="1.10.150.20">
    <property type="entry name" value="5' to 3' exonuclease, C-terminal subdomain"/>
    <property type="match status" value="2"/>
</dbReference>
<dbReference type="InterPro" id="IPR011545">
    <property type="entry name" value="DEAD/DEAH_box_helicase_dom"/>
</dbReference>
<evidence type="ECO:0000256" key="2">
    <source>
        <dbReference type="ARBA" id="ARBA00010140"/>
    </source>
</evidence>
<dbReference type="GO" id="GO:0006397">
    <property type="term" value="P:mRNA processing"/>
    <property type="evidence" value="ECO:0007669"/>
    <property type="project" value="UniProtKB-KW"/>
</dbReference>
<comment type="subcellular location">
    <subcellularLocation>
        <location evidence="1">Nucleus</location>
    </subcellularLocation>
</comment>
<dbReference type="Pfam" id="PF00271">
    <property type="entry name" value="Helicase_C"/>
    <property type="match status" value="1"/>
</dbReference>
<dbReference type="FunFam" id="3.40.50.300:FF:000254">
    <property type="entry name" value="U5 small nuclear ribonucleoprotein helicase"/>
    <property type="match status" value="1"/>
</dbReference>
<evidence type="ECO:0000256" key="13">
    <source>
        <dbReference type="ARBA" id="ARBA00034541"/>
    </source>
</evidence>
<dbReference type="InterPro" id="IPR014001">
    <property type="entry name" value="Helicase_ATP-bd"/>
</dbReference>
<evidence type="ECO:0000259" key="17">
    <source>
        <dbReference type="PROSITE" id="PS51192"/>
    </source>
</evidence>
<dbReference type="Gene3D" id="1.10.3380.10">
    <property type="entry name" value="Sec63 N-terminal domain-like domain"/>
    <property type="match status" value="2"/>
</dbReference>
<protein>
    <recommendedName>
        <fullName evidence="13">U5 small nuclear ribonucleoprotein 200 kDa helicase</fullName>
        <ecNumber evidence="3">3.6.4.13</ecNumber>
    </recommendedName>
</protein>
<dbReference type="FunFam" id="1.10.3380.10:FF:000002">
    <property type="entry name" value="Activating signal cointegrator 1 complex subunit 3"/>
    <property type="match status" value="1"/>
</dbReference>
<comment type="similarity">
    <text evidence="2">Belongs to the helicase family. SKI2 subfamily.</text>
</comment>
<dbReference type="CDD" id="cd18019">
    <property type="entry name" value="DEXHc_Brr2_1"/>
    <property type="match status" value="1"/>
</dbReference>
<dbReference type="FunFam" id="1.10.150.20:FF:000013">
    <property type="entry name" value="U5 small nuclear ribonucleoprotein kDa helicase"/>
    <property type="match status" value="1"/>
</dbReference>
<dbReference type="PIRSF" id="PIRSF039073">
    <property type="entry name" value="BRR2"/>
    <property type="match status" value="1"/>
</dbReference>
<organism evidence="19 20">
    <name type="scientific">Daphnia magna</name>
    <dbReference type="NCBI Taxonomy" id="35525"/>
    <lineage>
        <taxon>Eukaryota</taxon>
        <taxon>Metazoa</taxon>
        <taxon>Ecdysozoa</taxon>
        <taxon>Arthropoda</taxon>
        <taxon>Crustacea</taxon>
        <taxon>Branchiopoda</taxon>
        <taxon>Diplostraca</taxon>
        <taxon>Cladocera</taxon>
        <taxon>Anomopoda</taxon>
        <taxon>Daphniidae</taxon>
        <taxon>Daphnia</taxon>
    </lineage>
</organism>
<evidence type="ECO:0000256" key="15">
    <source>
        <dbReference type="ARBA" id="ARBA00054527"/>
    </source>
</evidence>
<dbReference type="Proteomes" id="UP000076858">
    <property type="component" value="Unassembled WGS sequence"/>
</dbReference>
<dbReference type="InterPro" id="IPR001650">
    <property type="entry name" value="Helicase_C-like"/>
</dbReference>
<keyword evidence="4" id="KW-0507">mRNA processing</keyword>
<dbReference type="SUPFAM" id="SSF52540">
    <property type="entry name" value="P-loop containing nucleoside triphosphate hydrolases"/>
    <property type="match status" value="4"/>
</dbReference>
<evidence type="ECO:0000256" key="11">
    <source>
        <dbReference type="ARBA" id="ARBA00023187"/>
    </source>
</evidence>
<dbReference type="SMART" id="SM00490">
    <property type="entry name" value="HELICc"/>
    <property type="match status" value="2"/>
</dbReference>
<dbReference type="SUPFAM" id="SSF81296">
    <property type="entry name" value="E set domains"/>
    <property type="match status" value="1"/>
</dbReference>
<dbReference type="OrthoDB" id="5575at2759"/>
<keyword evidence="11" id="KW-0508">mRNA splicing</keyword>
<dbReference type="FunFam" id="3.40.50.300:FF:000062">
    <property type="entry name" value="U5 small nuclear ribonucleoprotein helicase"/>
    <property type="match status" value="1"/>
</dbReference>
<dbReference type="InterPro" id="IPR035892">
    <property type="entry name" value="C2_domain_sf"/>
</dbReference>
<dbReference type="GO" id="GO:0016787">
    <property type="term" value="F:hydrolase activity"/>
    <property type="evidence" value="ECO:0007669"/>
    <property type="project" value="UniProtKB-KW"/>
</dbReference>
<dbReference type="Gene3D" id="3.40.50.300">
    <property type="entry name" value="P-loop containing nucleotide triphosphate hydrolases"/>
    <property type="match status" value="4"/>
</dbReference>
<dbReference type="Pfam" id="PF21188">
    <property type="entry name" value="BRR2_plug"/>
    <property type="match status" value="1"/>
</dbReference>
<evidence type="ECO:0000256" key="5">
    <source>
        <dbReference type="ARBA" id="ARBA00022728"/>
    </source>
</evidence>
<dbReference type="InterPro" id="IPR036390">
    <property type="entry name" value="WH_DNA-bd_sf"/>
</dbReference>
<keyword evidence="20" id="KW-1185">Reference proteome</keyword>
<evidence type="ECO:0000256" key="1">
    <source>
        <dbReference type="ARBA" id="ARBA00004123"/>
    </source>
</evidence>
<dbReference type="FunFam" id="1.10.10.10:FF:000012">
    <property type="entry name" value="U5 small nuclear ribonucleoprotein helicase"/>
    <property type="match status" value="1"/>
</dbReference>
<dbReference type="InterPro" id="IPR050474">
    <property type="entry name" value="Hel308_SKI2-like"/>
</dbReference>
<dbReference type="GO" id="GO:0000712">
    <property type="term" value="P:resolution of meiotic recombination intermediates"/>
    <property type="evidence" value="ECO:0007669"/>
    <property type="project" value="TreeGrafter"/>
</dbReference>
<dbReference type="PROSITE" id="PS51192">
    <property type="entry name" value="HELICASE_ATP_BIND_1"/>
    <property type="match status" value="2"/>
</dbReference>
<dbReference type="CDD" id="cd18021">
    <property type="entry name" value="DEXHc_Brr2_2"/>
    <property type="match status" value="1"/>
</dbReference>
<comment type="function">
    <text evidence="15">Catalyzes the ATP-dependent unwinding of U4/U6 RNA duplices, an essential step in the assembly of a catalytically active spliceosome. Plays a role in pre-mRNA splicing.</text>
</comment>
<dbReference type="InterPro" id="IPR048863">
    <property type="entry name" value="BRR2_plug"/>
</dbReference>
<evidence type="ECO:0000256" key="16">
    <source>
        <dbReference type="SAM" id="MobiDB-lite"/>
    </source>
</evidence>
<dbReference type="EC" id="3.6.4.13" evidence="3"/>
<dbReference type="InterPro" id="IPR014756">
    <property type="entry name" value="Ig_E-set"/>
</dbReference>
<evidence type="ECO:0000313" key="19">
    <source>
        <dbReference type="EMBL" id="KZS07058.1"/>
    </source>
</evidence>
<dbReference type="STRING" id="35525.A0A164PQS1"/>
<reference evidence="19 20" key="1">
    <citation type="submission" date="2016-03" db="EMBL/GenBank/DDBJ databases">
        <title>EvidentialGene: Evidence-directed Construction of Genes on Genomes.</title>
        <authorList>
            <person name="Gilbert D.G."/>
            <person name="Choi J.-H."/>
            <person name="Mockaitis K."/>
            <person name="Colbourne J."/>
            <person name="Pfrender M."/>
        </authorList>
    </citation>
    <scope>NUCLEOTIDE SEQUENCE [LARGE SCALE GENOMIC DNA]</scope>
    <source>
        <strain evidence="19 20">Xinb3</strain>
        <tissue evidence="19">Complete organism</tissue>
    </source>
</reference>
<evidence type="ECO:0000256" key="9">
    <source>
        <dbReference type="ARBA" id="ARBA00022806"/>
    </source>
</evidence>
<dbReference type="InterPro" id="IPR057842">
    <property type="entry name" value="WH_MER3"/>
</dbReference>
<dbReference type="PANTHER" id="PTHR47961:SF4">
    <property type="entry name" value="ACTIVATING SIGNAL COINTEGRATOR 1 COMPLEX SUBUNIT 3"/>
    <property type="match status" value="1"/>
</dbReference>
<dbReference type="EMBL" id="LRGB01002580">
    <property type="protein sequence ID" value="KZS07058.1"/>
    <property type="molecule type" value="Genomic_DNA"/>
</dbReference>
<evidence type="ECO:0000256" key="10">
    <source>
        <dbReference type="ARBA" id="ARBA00022840"/>
    </source>
</evidence>
<dbReference type="InterPro" id="IPR036388">
    <property type="entry name" value="WH-like_DNA-bd_sf"/>
</dbReference>
<dbReference type="GO" id="GO:0003676">
    <property type="term" value="F:nucleic acid binding"/>
    <property type="evidence" value="ECO:0007669"/>
    <property type="project" value="InterPro"/>
</dbReference>
<evidence type="ECO:0000256" key="14">
    <source>
        <dbReference type="ARBA" id="ARBA00047984"/>
    </source>
</evidence>
<dbReference type="SUPFAM" id="SSF46785">
    <property type="entry name" value="Winged helix' DNA-binding domain"/>
    <property type="match status" value="2"/>
</dbReference>
<keyword evidence="19" id="KW-0687">Ribonucleoprotein</keyword>
<dbReference type="InterPro" id="IPR003593">
    <property type="entry name" value="AAA+_ATPase"/>
</dbReference>
<dbReference type="SMART" id="SM00487">
    <property type="entry name" value="DEXDc"/>
    <property type="match status" value="2"/>
</dbReference>
<dbReference type="Pfam" id="PF00270">
    <property type="entry name" value="DEAD"/>
    <property type="match status" value="2"/>
</dbReference>
<comment type="caution">
    <text evidence="19">The sequence shown here is derived from an EMBL/GenBank/DDBJ whole genome shotgun (WGS) entry which is preliminary data.</text>
</comment>
<evidence type="ECO:0000256" key="6">
    <source>
        <dbReference type="ARBA" id="ARBA00022737"/>
    </source>
</evidence>
<dbReference type="Gene3D" id="2.60.40.150">
    <property type="entry name" value="C2 domain"/>
    <property type="match status" value="2"/>
</dbReference>
<dbReference type="FunFam" id="2.60.40.150:FF:000048">
    <property type="entry name" value="U5 small nuclear ribonucleoprotein 200 kDa helicase"/>
    <property type="match status" value="1"/>
</dbReference>
<keyword evidence="6" id="KW-0677">Repeat</keyword>
<dbReference type="FunFam" id="3.40.50.300:FF:000368">
    <property type="entry name" value="U5 small nuclear ribonucleoprotein 200 kDa helicase"/>
    <property type="match status" value="1"/>
</dbReference>
<dbReference type="FunFam" id="2.60.40.150:FF:000004">
    <property type="entry name" value="RNA helicase, activating signal cointegrator 1"/>
    <property type="match status" value="1"/>
</dbReference>
<sequence>MADAAARSLQYEYKANSNLVLQADVRLIDRRARDEATGEVMSLTGKLDGTRMGDKAQRMKPAKRQKRDPNKTDIGGKSGGKGPLQSDNLDEISGIIYRPKTQDTKQTYEVLLSFIQEALSDQPRDVLCGAADEVLTVLKNDKLKDKEKKKETEAMLGSLPEERFALLVNLGKKITDWGQDEKTGTGEEQMDDQYGINVQFEDTDEENEEENVYGEIGDEEDGEDEADEAETDHAIHADAAATGVDLGGKKEKKLHPLDIDAYWLQRKLSKFYSDPMVSQARAGEVLNILKNIQDERECENQLVVLLGFDCFDFIKLLKQNRHMILYCSLLASAQSEAERRSIQDEMKSNPHLNKILRQLDTVRDDTGVEPMEVDAKKSSSRQGNYAVKETGGSGSGGQEGYSGIPGLRELLDLEDLAFAQGSHFMANKKCTLPEGSFRKQRKGYEEVHVPPLKPRPFDADEMLIPIDKLPTYAQPAFEGFKTLNRIQSKIYKTALESDENMLICAPTGAGKTNVALLTMMRELGKYINPDGTIRVDEFKIIYIAPMRSLVQEMVGSFGKRLAPFNLKVGELTGDHQLSREEIAQTQVIVCTPEKWDIITRKSGDRTYTQLVKLMIFDEIHLLHDDRGPVLEALVARTIRTVESTQEDLRLVGLSATLPNYEDVATFLRVRPKTGLFFFDNSYRPVPLEQQYVGITEKKAVKRYQIMNEIVYEKVMEHAGKNQILVFVHSRKETGKTARSIRDLCLEKDSLGAFLREGSASTEVLRNEAEQVKNQELKDLLPYGFAIHHAGMSRVDRALVEDLFADRHIQLLASTATLAWGVNLPAHTVIIKGTQVYNPEKGRWCELGSLDVLQMLGRAGRPQYDTKGEGILITNHSELQYYLSLQNQQLPVESQMVSKLPDMLNAEIVAGTVQNVKDAVHWLSYTYLYIRMLRSPQLYGISVDKLKEDPMLEQHRADLIHTAAVSLEKSQLLKYDRKSGQLQGTELGRIASHYYCTNVSMATYNQLLKPTLSEIELFRVFSLSSEFRNITVRDEEKLELQKLMERVPIPIKESIEEPSAKVNVLLQAYISQLKLEGFALMADMVYVTQSAGRLIRAIFEMVLSRGWAQLADKALSLSKMINRRMWQSMSPLRQFKKMPEEIIRKLEKKSLPWERLYDLGPTEMGELIRAPKLGKTIHKYVHQFPKLELSTHIQPITRSTLKVELTITPDFQWDDKIHGKAEAFWIFVEDVDSEVILHHEYFLLKSIYAQDEHLVKFFVPVFEPLPPHYFIRVVSDHWISSETQLPVSFRHLILPDKYPPPTELLDLQPLPVTALRNRSYEALYAESFQQFNPIQTQVFNALYNTDDNVFIGAPTGAGKTICAEFAILRLFSQKEQEAAAEGVPEVEARCVYVTPSQELADNLFIDWQDKFASRLGKKVAMLTGETGTDLKLLAKANILISIPEHWDVLSRRWKQRKNVQNVHLFIVDELQLLGGEDGPTLEVVCSRMRYIGAQLQKPIRLVALSHSLANAKDVSQWLGCPANGSFNFHPNVRPVPLEVHIQGFNITHNASRLIAMSKPLHNAICKHSPKKPVLVFVPSRKQSRVTAFDILTYAAAENDAERYLHAELEDIKPFIQRLTDKTLHETLKQGVGYLHEGLTVQDRRIVEQLFELGAIQIIVVSRTLCWAVSVHAHLVIIMDTQSYNGQQHMYDDYPITDLIQMAGRANRPREDDDAKCVLLCQSSKKDFYKKFLYEPLPIESHLDHCLHDHFNAEIVTKTIENKQDAVDNLTWTFLYRRMTQNPNYYNLQGVSHRHLSDHLSELVESTLNDLEQSKCITIEEEIDVSPLNLGMIAAYYCIHYTTIELFSLSLNAKTKIRGLLEIISAAAEYKSVPVRHGEEAVLRQLATRLPNKPQANAKYSDPHVKTFLLLQAHLSRVQLPAELQQDTELILGKAIRLIQASVDVLSSNGWLSPAVAAMELSQMVTQAMWSKDSYLKQLPHFTTEIVKRCTDKGLETIFDVMEMEDEERNSLLGLSETQMADVARFCNRYPNIELGFDVVDRDRVVCGQSVVVAVNLEREDEVVGPVIAPFFPQKREEGWWVVIGDPKTNALVSIKRQTLQQKAKVKLDFTAPTTPGQHSYTIYFMSDSYTGCDQEYKFTIDVKEPSNSEDSDSGSN</sequence>
<dbReference type="GO" id="GO:0003724">
    <property type="term" value="F:RNA helicase activity"/>
    <property type="evidence" value="ECO:0007669"/>
    <property type="project" value="UniProtKB-EC"/>
</dbReference>
<gene>
    <name evidence="19" type="ORF">APZ42_029594</name>
</gene>
<dbReference type="PANTHER" id="PTHR47961">
    <property type="entry name" value="DNA POLYMERASE THETA, PUTATIVE (AFU_ORTHOLOGUE AFUA_1G05260)-RELATED"/>
    <property type="match status" value="1"/>
</dbReference>
<name>A0A164PQS1_9CRUS</name>
<dbReference type="SMART" id="SM00382">
    <property type="entry name" value="AAA"/>
    <property type="match status" value="2"/>
</dbReference>
<keyword evidence="5" id="KW-0747">Spliceosome</keyword>
<evidence type="ECO:0000256" key="3">
    <source>
        <dbReference type="ARBA" id="ARBA00012552"/>
    </source>
</evidence>
<dbReference type="Pfam" id="PF18149">
    <property type="entry name" value="Helicase_PWI"/>
    <property type="match status" value="1"/>
</dbReference>
<dbReference type="InterPro" id="IPR041094">
    <property type="entry name" value="Brr2_helicase_PWI"/>
</dbReference>
<feature type="region of interest" description="Disordered" evidence="16">
    <location>
        <begin position="373"/>
        <end position="399"/>
    </location>
</feature>
<evidence type="ECO:0000313" key="20">
    <source>
        <dbReference type="Proteomes" id="UP000076858"/>
    </source>
</evidence>
<dbReference type="GO" id="GO:0005524">
    <property type="term" value="F:ATP binding"/>
    <property type="evidence" value="ECO:0007669"/>
    <property type="project" value="UniProtKB-KW"/>
</dbReference>
<dbReference type="FunFam" id="1.10.150.20:FF:000004">
    <property type="entry name" value="U5 small nuclear ribonucleoprotein helicase"/>
    <property type="match status" value="1"/>
</dbReference>